<evidence type="ECO:0000256" key="4">
    <source>
        <dbReference type="ARBA" id="ARBA00023136"/>
    </source>
</evidence>
<dbReference type="InterPro" id="IPR002781">
    <property type="entry name" value="TM_pro_TauE-like"/>
</dbReference>
<evidence type="ECO:0000313" key="6">
    <source>
        <dbReference type="EMBL" id="SKA83112.1"/>
    </source>
</evidence>
<dbReference type="GO" id="GO:0005886">
    <property type="term" value="C:plasma membrane"/>
    <property type="evidence" value="ECO:0007669"/>
    <property type="project" value="UniProtKB-SubCell"/>
</dbReference>
<feature type="transmembrane region" description="Helical" evidence="5">
    <location>
        <begin position="246"/>
        <end position="265"/>
    </location>
</feature>
<feature type="transmembrane region" description="Helical" evidence="5">
    <location>
        <begin position="177"/>
        <end position="204"/>
    </location>
</feature>
<sequence>MYFPVADITVPIWIPPVTAFIIAFFASMGGISGAFLLLPFQMFLGYTAPSVSATNQFYNIVAIPGGVFRYLREGRMVWPLATAVVLGTVPGVLLGVWLRVRYLPDASNFKLFVGIVLLYIGYRMVHSLLKHNAAEQRFEKNVRSSAAPRPIQTLKSSAGVIRFIFEDEEFHIRTAGLFFPSLIVGIIGGMYGIGGGAILMPLYVSMLGLPVYVAAAPALMGTFMTSITAVLFFQVLQFIYPNQALAPDWLLGTLFGIGGALGMWLGARCQKHVPARVIKAALCLVILFTSLKYIIGYFI</sequence>
<dbReference type="Proteomes" id="UP000189733">
    <property type="component" value="Unassembled WGS sequence"/>
</dbReference>
<evidence type="ECO:0000256" key="2">
    <source>
        <dbReference type="ARBA" id="ARBA00022692"/>
    </source>
</evidence>
<feature type="transmembrane region" description="Helical" evidence="5">
    <location>
        <begin position="277"/>
        <end position="298"/>
    </location>
</feature>
<evidence type="ECO:0000256" key="3">
    <source>
        <dbReference type="ARBA" id="ARBA00022989"/>
    </source>
</evidence>
<dbReference type="RefSeq" id="WP_078686124.1">
    <property type="nucleotide sequence ID" value="NZ_FUYA01000014.1"/>
</dbReference>
<reference evidence="6 7" key="1">
    <citation type="submission" date="2017-02" db="EMBL/GenBank/DDBJ databases">
        <authorList>
            <person name="Peterson S.W."/>
        </authorList>
    </citation>
    <scope>NUCLEOTIDE SEQUENCE [LARGE SCALE GENOMIC DNA]</scope>
    <source>
        <strain evidence="6 7">DSM 18034</strain>
    </source>
</reference>
<evidence type="ECO:0000256" key="1">
    <source>
        <dbReference type="ARBA" id="ARBA00004141"/>
    </source>
</evidence>
<dbReference type="PANTHER" id="PTHR43483">
    <property type="entry name" value="MEMBRANE TRANSPORTER PROTEIN HI_0806-RELATED"/>
    <property type="match status" value="1"/>
</dbReference>
<accession>A0A1T4X0H7</accession>
<keyword evidence="3 5" id="KW-1133">Transmembrane helix</keyword>
<name>A0A1T4X0H7_9BACT</name>
<protein>
    <recommendedName>
        <fullName evidence="5">Probable membrane transporter protein</fullName>
    </recommendedName>
</protein>
<feature type="transmembrane region" description="Helical" evidence="5">
    <location>
        <begin position="211"/>
        <end position="240"/>
    </location>
</feature>
<keyword evidence="5" id="KW-1003">Cell membrane</keyword>
<dbReference type="Pfam" id="PF01925">
    <property type="entry name" value="TauE"/>
    <property type="match status" value="1"/>
</dbReference>
<comment type="subcellular location">
    <subcellularLocation>
        <location evidence="5">Cell membrane</location>
        <topology evidence="5">Multi-pass membrane protein</topology>
    </subcellularLocation>
    <subcellularLocation>
        <location evidence="1">Membrane</location>
        <topology evidence="1">Multi-pass membrane protein</topology>
    </subcellularLocation>
</comment>
<organism evidence="6 7">
    <name type="scientific">Desulfobaculum bizertense DSM 18034</name>
    <dbReference type="NCBI Taxonomy" id="1121442"/>
    <lineage>
        <taxon>Bacteria</taxon>
        <taxon>Pseudomonadati</taxon>
        <taxon>Thermodesulfobacteriota</taxon>
        <taxon>Desulfovibrionia</taxon>
        <taxon>Desulfovibrionales</taxon>
        <taxon>Desulfovibrionaceae</taxon>
        <taxon>Desulfobaculum</taxon>
    </lineage>
</organism>
<dbReference type="PANTHER" id="PTHR43483:SF3">
    <property type="entry name" value="MEMBRANE TRANSPORTER PROTEIN HI_0806-RELATED"/>
    <property type="match status" value="1"/>
</dbReference>
<gene>
    <name evidence="6" type="ORF">SAMN02745702_02859</name>
</gene>
<evidence type="ECO:0000313" key="7">
    <source>
        <dbReference type="Proteomes" id="UP000189733"/>
    </source>
</evidence>
<keyword evidence="2 5" id="KW-0812">Transmembrane</keyword>
<proteinExistence type="inferred from homology"/>
<comment type="similarity">
    <text evidence="5">Belongs to the 4-toluene sulfonate uptake permease (TSUP) (TC 2.A.102) family.</text>
</comment>
<feature type="transmembrane region" description="Helical" evidence="5">
    <location>
        <begin position="12"/>
        <end position="38"/>
    </location>
</feature>
<keyword evidence="4 5" id="KW-0472">Membrane</keyword>
<feature type="transmembrane region" description="Helical" evidence="5">
    <location>
        <begin position="77"/>
        <end position="97"/>
    </location>
</feature>
<keyword evidence="7" id="KW-1185">Reference proteome</keyword>
<dbReference type="STRING" id="1121442.SAMN02745702_02859"/>
<dbReference type="EMBL" id="FUYA01000014">
    <property type="protein sequence ID" value="SKA83112.1"/>
    <property type="molecule type" value="Genomic_DNA"/>
</dbReference>
<dbReference type="AlphaFoldDB" id="A0A1T4X0H7"/>
<dbReference type="OrthoDB" id="9788634at2"/>
<evidence type="ECO:0000256" key="5">
    <source>
        <dbReference type="RuleBase" id="RU363041"/>
    </source>
</evidence>
<feature type="transmembrane region" description="Helical" evidence="5">
    <location>
        <begin position="109"/>
        <end position="125"/>
    </location>
</feature>